<dbReference type="RefSeq" id="WP_211799488.1">
    <property type="nucleotide sequence ID" value="NZ_JAGSCS010000001.1"/>
</dbReference>
<dbReference type="PROSITE" id="PS51781">
    <property type="entry name" value="SH3B"/>
    <property type="match status" value="3"/>
</dbReference>
<organism evidence="5 6">
    <name type="scientific">Proteiniclasticum sediminis</name>
    <dbReference type="NCBI Taxonomy" id="2804028"/>
    <lineage>
        <taxon>Bacteria</taxon>
        <taxon>Bacillati</taxon>
        <taxon>Bacillota</taxon>
        <taxon>Clostridia</taxon>
        <taxon>Eubacteriales</taxon>
        <taxon>Clostridiaceae</taxon>
        <taxon>Proteiniclasticum</taxon>
    </lineage>
</organism>
<dbReference type="GO" id="GO:0016810">
    <property type="term" value="F:hydrolase activity, acting on carbon-nitrogen (but not peptide) bonds"/>
    <property type="evidence" value="ECO:0007669"/>
    <property type="project" value="InterPro"/>
</dbReference>
<dbReference type="PROSITE" id="PS51677">
    <property type="entry name" value="NODB"/>
    <property type="match status" value="1"/>
</dbReference>
<dbReference type="GO" id="GO:0046872">
    <property type="term" value="F:metal ion binding"/>
    <property type="evidence" value="ECO:0007669"/>
    <property type="project" value="UniProtKB-KW"/>
</dbReference>
<gene>
    <name evidence="5" type="ORF">KCG48_01360</name>
</gene>
<dbReference type="PANTHER" id="PTHR10587:SF133">
    <property type="entry name" value="CHITIN DEACETYLASE 1-RELATED"/>
    <property type="match status" value="1"/>
</dbReference>
<dbReference type="EMBL" id="JAGSCS010000001">
    <property type="protein sequence ID" value="MBR0574979.1"/>
    <property type="molecule type" value="Genomic_DNA"/>
</dbReference>
<dbReference type="SMART" id="SM00287">
    <property type="entry name" value="SH3b"/>
    <property type="match status" value="3"/>
</dbReference>
<evidence type="ECO:0000256" key="1">
    <source>
        <dbReference type="ARBA" id="ARBA00022723"/>
    </source>
</evidence>
<dbReference type="InterPro" id="IPR003646">
    <property type="entry name" value="SH3-like_bac-type"/>
</dbReference>
<accession>A0A941HP58</accession>
<dbReference type="InterPro" id="IPR002509">
    <property type="entry name" value="NODB_dom"/>
</dbReference>
<dbReference type="GO" id="GO:0016020">
    <property type="term" value="C:membrane"/>
    <property type="evidence" value="ECO:0007669"/>
    <property type="project" value="TreeGrafter"/>
</dbReference>
<keyword evidence="6" id="KW-1185">Reference proteome</keyword>
<comment type="caution">
    <text evidence="5">The sequence shown here is derived from an EMBL/GenBank/DDBJ whole genome shotgun (WGS) entry which is preliminary data.</text>
</comment>
<dbReference type="InterPro" id="IPR011330">
    <property type="entry name" value="Glyco_hydro/deAcase_b/a-brl"/>
</dbReference>
<protein>
    <submittedName>
        <fullName evidence="5">SH3 domain-containing protein</fullName>
    </submittedName>
</protein>
<sequence length="443" mass="48721">MRRRWLRPSVIVAAFVMLFSMVFHGLVLNPLTGMQEDVLQVEALEDLRTTTANLNLRSGPGTGYAILAVIPKGTVLSVQSVSGSWAKVTYSGKTGYVHTAYLTAPSSVILVTTAALNLRSGPGTTYPVIAVMPKGTEVVQLSISGNWAQVRYGTMTGYASRSYLVVKGSTQPVEDLRITTTTLNLRSGPGTSYSILTVMPKGAQVKVLSVSGVWAKVVYQSLTGYAHTGYLVKVTTGLSTKVYKGILTASTKQIALTFDAGWEYSTVGPLLDMLDHYGVKATFFLRAYWVRDHADLAKEIQRRGHAIQNHSLTHPHMKTMTESQIRYEFTESTRIFQSVLGITPTLFRPPYGEYDDRVLRIALEQGYRYTVLWSIDTADWAETSGGVPVTSTTITDRVLSGATDKDIVLMHVAFQKTVDALPRMIETLKARGYVFKTVPQMLP</sequence>
<feature type="domain" description="SH3b" evidence="4">
    <location>
        <begin position="45"/>
        <end position="106"/>
    </location>
</feature>
<dbReference type="CDD" id="cd10917">
    <property type="entry name" value="CE4_NodB_like_6s_7s"/>
    <property type="match status" value="1"/>
</dbReference>
<evidence type="ECO:0000313" key="6">
    <source>
        <dbReference type="Proteomes" id="UP000675379"/>
    </source>
</evidence>
<feature type="domain" description="SH3b" evidence="4">
    <location>
        <begin position="173"/>
        <end position="235"/>
    </location>
</feature>
<dbReference type="SUPFAM" id="SSF88713">
    <property type="entry name" value="Glycoside hydrolase/deacetylase"/>
    <property type="match status" value="1"/>
</dbReference>
<feature type="domain" description="NodB homology" evidence="3">
    <location>
        <begin position="252"/>
        <end position="436"/>
    </location>
</feature>
<keyword evidence="1" id="KW-0479">Metal-binding</keyword>
<dbReference type="Pfam" id="PF08239">
    <property type="entry name" value="SH3_3"/>
    <property type="match status" value="3"/>
</dbReference>
<dbReference type="PANTHER" id="PTHR10587">
    <property type="entry name" value="GLYCOSYL TRANSFERASE-RELATED"/>
    <property type="match status" value="1"/>
</dbReference>
<dbReference type="AlphaFoldDB" id="A0A941HP58"/>
<dbReference type="Proteomes" id="UP000675379">
    <property type="component" value="Unassembled WGS sequence"/>
</dbReference>
<proteinExistence type="predicted"/>
<keyword evidence="2" id="KW-0378">Hydrolase</keyword>
<dbReference type="Pfam" id="PF01522">
    <property type="entry name" value="Polysacc_deac_1"/>
    <property type="match status" value="1"/>
</dbReference>
<evidence type="ECO:0000313" key="5">
    <source>
        <dbReference type="EMBL" id="MBR0574979.1"/>
    </source>
</evidence>
<dbReference type="InterPro" id="IPR050248">
    <property type="entry name" value="Polysacc_deacetylase_ArnD"/>
</dbReference>
<dbReference type="GO" id="GO:0005975">
    <property type="term" value="P:carbohydrate metabolic process"/>
    <property type="evidence" value="ECO:0007669"/>
    <property type="project" value="InterPro"/>
</dbReference>
<evidence type="ECO:0000256" key="2">
    <source>
        <dbReference type="ARBA" id="ARBA00022801"/>
    </source>
</evidence>
<evidence type="ECO:0000259" key="3">
    <source>
        <dbReference type="PROSITE" id="PS51677"/>
    </source>
</evidence>
<dbReference type="Gene3D" id="3.20.20.370">
    <property type="entry name" value="Glycoside hydrolase/deacetylase"/>
    <property type="match status" value="1"/>
</dbReference>
<evidence type="ECO:0000259" key="4">
    <source>
        <dbReference type="PROSITE" id="PS51781"/>
    </source>
</evidence>
<dbReference type="Gene3D" id="2.30.30.40">
    <property type="entry name" value="SH3 Domains"/>
    <property type="match status" value="3"/>
</dbReference>
<name>A0A941HP58_9CLOT</name>
<feature type="domain" description="SH3b" evidence="4">
    <location>
        <begin position="107"/>
        <end position="168"/>
    </location>
</feature>
<reference evidence="5" key="1">
    <citation type="submission" date="2021-04" db="EMBL/GenBank/DDBJ databases">
        <title>Proteiniclasticum sedimins sp. nov., an obligate anaerobic bacterium isolated from anaerobic sludge.</title>
        <authorList>
            <person name="Liu J."/>
        </authorList>
    </citation>
    <scope>NUCLEOTIDE SEQUENCE</scope>
    <source>
        <strain evidence="5">BAD-10</strain>
    </source>
</reference>